<feature type="transmembrane region" description="Helical" evidence="1">
    <location>
        <begin position="127"/>
        <end position="153"/>
    </location>
</feature>
<sequence>MDTGTHFVMGIALGGLATIDPVVFNHPDTYQSVLIATIVGSQIPDIDTVLKLRNNAIYIRNHRGITHSIPAVVLWPFIIALLLYLFYPEVNLLHVWLWTFLAVFLHVFVDIFNAYGTQALRPFSSKWVALGWINTFDPFIFGIHALGIVFWIFGNDPRVIFSTMYIVLIGYYLYRYSIRKTLVSVIKKRIPDTEQVILSPTMKFFQWRIAVITKNKFYVAYAYQSSFTIVDEFERIPLPDTPVMNTAIKDTNVAAFLSFSPVYRWEIEEGIRYIEVRFIDLRYRSKDHYPFFAVVKMDHNMNILTSYTGWIYSKEKIRKKLEILPQ</sequence>
<accession>A0A090KQD0</accession>
<dbReference type="InterPro" id="IPR053170">
    <property type="entry name" value="Transcription_regulator"/>
</dbReference>
<organism evidence="2 3">
    <name type="scientific">Caldibacillus thermoamylovorans</name>
    <dbReference type="NCBI Taxonomy" id="35841"/>
    <lineage>
        <taxon>Bacteria</taxon>
        <taxon>Bacillati</taxon>
        <taxon>Bacillota</taxon>
        <taxon>Bacilli</taxon>
        <taxon>Bacillales</taxon>
        <taxon>Bacillaceae</taxon>
        <taxon>Caldibacillus</taxon>
    </lineage>
</organism>
<proteinExistence type="predicted"/>
<evidence type="ECO:0000256" key="1">
    <source>
        <dbReference type="SAM" id="Phobius"/>
    </source>
</evidence>
<dbReference type="EMBL" id="CCRF01000035">
    <property type="protein sequence ID" value="CEE00844.1"/>
    <property type="molecule type" value="Genomic_DNA"/>
</dbReference>
<dbReference type="RefSeq" id="WP_034768674.1">
    <property type="nucleotide sequence ID" value="NZ_CCRF01000035.1"/>
</dbReference>
<evidence type="ECO:0000313" key="2">
    <source>
        <dbReference type="EMBL" id="CEE00844.1"/>
    </source>
</evidence>
<dbReference type="GeneID" id="92960148"/>
<evidence type="ECO:0000313" key="3">
    <source>
        <dbReference type="Proteomes" id="UP000040576"/>
    </source>
</evidence>
<feature type="transmembrane region" description="Helical" evidence="1">
    <location>
        <begin position="93"/>
        <end position="115"/>
    </location>
</feature>
<dbReference type="Proteomes" id="UP000040576">
    <property type="component" value="Unassembled WGS sequence"/>
</dbReference>
<dbReference type="Pfam" id="PF04307">
    <property type="entry name" value="YdjM"/>
    <property type="match status" value="1"/>
</dbReference>
<feature type="transmembrane region" description="Helical" evidence="1">
    <location>
        <begin position="69"/>
        <end position="87"/>
    </location>
</feature>
<dbReference type="AlphaFoldDB" id="A0A090KQD0"/>
<keyword evidence="1" id="KW-1133">Transmembrane helix</keyword>
<evidence type="ECO:0008006" key="4">
    <source>
        <dbReference type="Google" id="ProtNLM"/>
    </source>
</evidence>
<name>A0A090KQD0_9BACI</name>
<gene>
    <name evidence="2" type="primary">yfhP</name>
    <name evidence="2" type="ORF">BT1A1_0997</name>
</gene>
<reference evidence="2 3" key="1">
    <citation type="submission" date="2014-07" db="EMBL/GenBank/DDBJ databases">
        <authorList>
            <person name="Wibberg Daniel"/>
        </authorList>
    </citation>
    <scope>NUCLEOTIDE SEQUENCE [LARGE SCALE GENOMIC DNA]</scope>
</reference>
<keyword evidence="3" id="KW-1185">Reference proteome</keyword>
<dbReference type="PANTHER" id="PTHR40031:SF1">
    <property type="entry name" value="MEMBRANE-BOUND METAL-DEPENDENT HYDROLASE"/>
    <property type="match status" value="1"/>
</dbReference>
<keyword evidence="1" id="KW-0812">Transmembrane</keyword>
<dbReference type="InterPro" id="IPR007404">
    <property type="entry name" value="YdjM-like"/>
</dbReference>
<feature type="transmembrane region" description="Helical" evidence="1">
    <location>
        <begin position="159"/>
        <end position="178"/>
    </location>
</feature>
<protein>
    <recommendedName>
        <fullName evidence="4">Metal-dependent hydrolase</fullName>
    </recommendedName>
</protein>
<dbReference type="PANTHER" id="PTHR40031">
    <property type="entry name" value="HYPOTHETICAL MEMBRANE SPANNING PROTEIN"/>
    <property type="match status" value="1"/>
</dbReference>
<keyword evidence="1" id="KW-0472">Membrane</keyword>